<keyword evidence="4" id="KW-1185">Reference proteome</keyword>
<dbReference type="PANTHER" id="PTHR23030">
    <property type="entry name" value="PCD6 INTERACTING PROTEIN-RELATED"/>
    <property type="match status" value="1"/>
</dbReference>
<dbReference type="InterPro" id="IPR025304">
    <property type="entry name" value="ALIX_V_dom"/>
</dbReference>
<dbReference type="Gene3D" id="1.20.140.50">
    <property type="entry name" value="alix/aip1 like domains"/>
    <property type="match status" value="1"/>
</dbReference>
<evidence type="ECO:0000259" key="2">
    <source>
        <dbReference type="Pfam" id="PF13949"/>
    </source>
</evidence>
<proteinExistence type="predicted"/>
<feature type="domain" description="ALIX V-shaped" evidence="2">
    <location>
        <begin position="34"/>
        <end position="153"/>
    </location>
</feature>
<sequence length="255" mass="29589">MEVGRLGGQRMFMNGELAPPNLHAALEDLKGTKTPQSIIEKAEHIQSMGGIQYLETLMNDLPSLLQRNREILNESIRLLDDDEKYNHQSKEQFKERRSRRPSEERAKKMKSEALKYQTILDTAINADKIIQNKYNAHKNAITLLSNSVEIDKRFCQDKELRQCGTRTEQLLKNLVSGFCMYMELKENLQEETKFYKDLTPLLVRLQNNISDFCFARKKEKDDLMADLPRCITRQHKGPPPPCLSYQKPPGDKFKS</sequence>
<dbReference type="PANTHER" id="PTHR23030:SF39">
    <property type="entry name" value="PROGRAMMED CELL DEATH 6-INTERACTING PROTEIN"/>
    <property type="match status" value="1"/>
</dbReference>
<dbReference type="EMBL" id="JBJQND010000018">
    <property type="protein sequence ID" value="KAL3836658.1"/>
    <property type="molecule type" value="Genomic_DNA"/>
</dbReference>
<protein>
    <recommendedName>
        <fullName evidence="2">ALIX V-shaped domain-containing protein</fullName>
    </recommendedName>
</protein>
<evidence type="ECO:0000256" key="1">
    <source>
        <dbReference type="SAM" id="MobiDB-lite"/>
    </source>
</evidence>
<evidence type="ECO:0000313" key="3">
    <source>
        <dbReference type="EMBL" id="KAL3836658.1"/>
    </source>
</evidence>
<comment type="caution">
    <text evidence="3">The sequence shown here is derived from an EMBL/GenBank/DDBJ whole genome shotgun (WGS) entry which is preliminary data.</text>
</comment>
<accession>A0ABD3TKG8</accession>
<organism evidence="3 4">
    <name type="scientific">Sinanodonta woodiana</name>
    <name type="common">Chinese pond mussel</name>
    <name type="synonym">Anodonta woodiana</name>
    <dbReference type="NCBI Taxonomy" id="1069815"/>
    <lineage>
        <taxon>Eukaryota</taxon>
        <taxon>Metazoa</taxon>
        <taxon>Spiralia</taxon>
        <taxon>Lophotrochozoa</taxon>
        <taxon>Mollusca</taxon>
        <taxon>Bivalvia</taxon>
        <taxon>Autobranchia</taxon>
        <taxon>Heteroconchia</taxon>
        <taxon>Palaeoheterodonta</taxon>
        <taxon>Unionida</taxon>
        <taxon>Unionoidea</taxon>
        <taxon>Unionidae</taxon>
        <taxon>Unioninae</taxon>
        <taxon>Sinanodonta</taxon>
    </lineage>
</organism>
<reference evidence="3 4" key="1">
    <citation type="submission" date="2024-11" db="EMBL/GenBank/DDBJ databases">
        <title>Chromosome-level genome assembly of the freshwater bivalve Anodonta woodiana.</title>
        <authorList>
            <person name="Chen X."/>
        </authorList>
    </citation>
    <scope>NUCLEOTIDE SEQUENCE [LARGE SCALE GENOMIC DNA]</scope>
    <source>
        <strain evidence="3">MN2024</strain>
        <tissue evidence="3">Gills</tissue>
    </source>
</reference>
<gene>
    <name evidence="3" type="ORF">ACJMK2_022080</name>
</gene>
<feature type="region of interest" description="Disordered" evidence="1">
    <location>
        <begin position="87"/>
        <end position="109"/>
    </location>
</feature>
<dbReference type="AlphaFoldDB" id="A0ABD3TKG8"/>
<name>A0ABD3TKG8_SINWO</name>
<dbReference type="Pfam" id="PF13949">
    <property type="entry name" value="ALIX_LYPXL_bnd"/>
    <property type="match status" value="1"/>
</dbReference>
<feature type="region of interest" description="Disordered" evidence="1">
    <location>
        <begin position="231"/>
        <end position="255"/>
    </location>
</feature>
<evidence type="ECO:0000313" key="4">
    <source>
        <dbReference type="Proteomes" id="UP001634394"/>
    </source>
</evidence>
<dbReference type="Proteomes" id="UP001634394">
    <property type="component" value="Unassembled WGS sequence"/>
</dbReference>